<dbReference type="EMBL" id="KN668297">
    <property type="protein sequence ID" value="KHN05553.1"/>
    <property type="molecule type" value="Genomic_DNA"/>
</dbReference>
<accession>A0A0B2PD14</accession>
<dbReference type="PANTHER" id="PTHR33265">
    <property type="entry name" value="AVR9/CF-9 RAPIDLY ELICITED PROTEIN-RELATED"/>
    <property type="match status" value="1"/>
</dbReference>
<dbReference type="InterPro" id="IPR008480">
    <property type="entry name" value="DUF761_pln"/>
</dbReference>
<evidence type="ECO:0000313" key="3">
    <source>
        <dbReference type="Proteomes" id="UP000289340"/>
    </source>
</evidence>
<reference evidence="2 3" key="2">
    <citation type="submission" date="2018-09" db="EMBL/GenBank/DDBJ databases">
        <title>A high-quality reference genome of wild soybean provides a powerful tool to mine soybean genomes.</title>
        <authorList>
            <person name="Xie M."/>
            <person name="Chung C.Y.L."/>
            <person name="Li M.-W."/>
            <person name="Wong F.-L."/>
            <person name="Chan T.-F."/>
            <person name="Lam H.-M."/>
        </authorList>
    </citation>
    <scope>NUCLEOTIDE SEQUENCE [LARGE SCALE GENOMIC DNA]</scope>
    <source>
        <strain evidence="3">cv. W05</strain>
        <tissue evidence="2">Hypocotyl of etiolated seedlings</tissue>
    </source>
</reference>
<proteinExistence type="predicted"/>
<dbReference type="AlphaFoldDB" id="A0A0B2PD14"/>
<dbReference type="EMBL" id="QZWG01000010">
    <property type="protein sequence ID" value="RZB89382.1"/>
    <property type="molecule type" value="Genomic_DNA"/>
</dbReference>
<dbReference type="Proteomes" id="UP000053555">
    <property type="component" value="Unassembled WGS sequence"/>
</dbReference>
<dbReference type="PANTHER" id="PTHR33265:SF10">
    <property type="entry name" value="OS01G0133200 PROTEIN"/>
    <property type="match status" value="1"/>
</dbReference>
<organism evidence="1">
    <name type="scientific">Glycine soja</name>
    <name type="common">Wild soybean</name>
    <dbReference type="NCBI Taxonomy" id="3848"/>
    <lineage>
        <taxon>Eukaryota</taxon>
        <taxon>Viridiplantae</taxon>
        <taxon>Streptophyta</taxon>
        <taxon>Embryophyta</taxon>
        <taxon>Tracheophyta</taxon>
        <taxon>Spermatophyta</taxon>
        <taxon>Magnoliopsida</taxon>
        <taxon>eudicotyledons</taxon>
        <taxon>Gunneridae</taxon>
        <taxon>Pentapetalae</taxon>
        <taxon>rosids</taxon>
        <taxon>fabids</taxon>
        <taxon>Fabales</taxon>
        <taxon>Fabaceae</taxon>
        <taxon>Papilionoideae</taxon>
        <taxon>50 kb inversion clade</taxon>
        <taxon>NPAAA clade</taxon>
        <taxon>indigoferoid/millettioid clade</taxon>
        <taxon>Phaseoleae</taxon>
        <taxon>Glycine</taxon>
        <taxon>Glycine subgen. Soja</taxon>
    </lineage>
</organism>
<evidence type="ECO:0000313" key="1">
    <source>
        <dbReference type="EMBL" id="KHN05553.1"/>
    </source>
</evidence>
<gene>
    <name evidence="2" type="ORF">D0Y65_028291</name>
    <name evidence="1" type="ORF">glysoja_035753</name>
</gene>
<dbReference type="Pfam" id="PF05553">
    <property type="entry name" value="DUF761"/>
    <property type="match status" value="1"/>
</dbReference>
<evidence type="ECO:0000313" key="2">
    <source>
        <dbReference type="EMBL" id="RZB89382.1"/>
    </source>
</evidence>
<reference evidence="1" key="1">
    <citation type="submission" date="2014-07" db="EMBL/GenBank/DDBJ databases">
        <title>Identification of a novel salt tolerance gene in wild soybean by whole-genome sequencing.</title>
        <authorList>
            <person name="Lam H.-M."/>
            <person name="Qi X."/>
            <person name="Li M.-W."/>
            <person name="Liu X."/>
            <person name="Xie M."/>
            <person name="Ni M."/>
            <person name="Xu X."/>
        </authorList>
    </citation>
    <scope>NUCLEOTIDE SEQUENCE [LARGE SCALE GENOMIC DNA]</scope>
    <source>
        <tissue evidence="1">Root</tissue>
    </source>
</reference>
<sequence length="135" mass="15916">MPRKISLHLPRLFLFLKKLVKRQELKLLRHYDYGEYQFSASSTPLIHRYHRKEFKNRGHRGLCSFLYLCRCLGNLKVEGSGECQLAEGLPNGNFQIEDGFIGAEDEGEEESVDEKAERFIESFYQQIRMQRQESL</sequence>
<protein>
    <submittedName>
        <fullName evidence="1">Uncharacterized protein</fullName>
    </submittedName>
</protein>
<dbReference type="Proteomes" id="UP000289340">
    <property type="component" value="Chromosome 10"/>
</dbReference>
<name>A0A0B2PD14_GLYSO</name>
<keyword evidence="3" id="KW-1185">Reference proteome</keyword>